<reference evidence="2 3" key="1">
    <citation type="submission" date="2018-01" db="EMBL/GenBank/DDBJ databases">
        <title>A novel member of the phylum Bacteroidetes isolated from glacier ice.</title>
        <authorList>
            <person name="Liu Q."/>
            <person name="Xin Y.-H."/>
        </authorList>
    </citation>
    <scope>NUCLEOTIDE SEQUENCE [LARGE SCALE GENOMIC DNA]</scope>
    <source>
        <strain evidence="2 3">RB1R16</strain>
    </source>
</reference>
<sequence>MKNLLSLIACALVCIVLVQYRVSNIKPGEPLKITYWDANGYYLYLPSILIYHDYKELKWVDSIDNKYHVTGGNGVQAEKADNGSYVFKYLGGVAIMELPFFCVGHFIATHSHYPPDGFSPPYQYALGFGIIFYSLLALLMLRKILLLYFDDKVTAITILLLTLASNYIQYAAVDSGESHAYIFLLYTLVLYAAYKWHKQPSIIWACITGLICGFATMSRPTEAIIIFILIFWNTHTKETAKAKWQLVKQHKTHILYAALLGLLGVLPQLLYWKAATGHFIYDVGSKWQFLNPYFRVLFGFEKGWFIYTPVTLLFIAGMFFMKPYPFKRSVLWFCLLNIYIIIAWDDWRYGGSYSTRALIQSYPVFALPLATLTNKVLQQKWKPIFYLAGLYLIGVNFFQLVQYNKTILHFNDMNRRYYSHIFLNPSPPTPADMSLLDSNEFFTNEECRHAPVLAIDSPKVIHADAGQPAILAEIADKGGYDKKYWLKVSGVVKTKDVWQTYLNADVVMANGIKHAHVRLFNAISQPGADNTYTFWMSVPDHAGVKSIKLYITSPFTFNGTVSKLDIDAYYPAEK</sequence>
<dbReference type="AlphaFoldDB" id="A0A2S7SX11"/>
<comment type="caution">
    <text evidence="2">The sequence shown here is derived from an EMBL/GenBank/DDBJ whole genome shotgun (WGS) entry which is preliminary data.</text>
</comment>
<feature type="transmembrane region" description="Helical" evidence="1">
    <location>
        <begin position="304"/>
        <end position="321"/>
    </location>
</feature>
<organism evidence="2 3">
    <name type="scientific">Flavipsychrobacter stenotrophus</name>
    <dbReference type="NCBI Taxonomy" id="2077091"/>
    <lineage>
        <taxon>Bacteria</taxon>
        <taxon>Pseudomonadati</taxon>
        <taxon>Bacteroidota</taxon>
        <taxon>Chitinophagia</taxon>
        <taxon>Chitinophagales</taxon>
        <taxon>Chitinophagaceae</taxon>
        <taxon>Flavipsychrobacter</taxon>
    </lineage>
</organism>
<feature type="transmembrane region" description="Helical" evidence="1">
    <location>
        <begin position="122"/>
        <end position="141"/>
    </location>
</feature>
<feature type="transmembrane region" description="Helical" evidence="1">
    <location>
        <begin position="153"/>
        <end position="172"/>
    </location>
</feature>
<dbReference type="Proteomes" id="UP000239872">
    <property type="component" value="Unassembled WGS sequence"/>
</dbReference>
<feature type="transmembrane region" description="Helical" evidence="1">
    <location>
        <begin position="384"/>
        <end position="401"/>
    </location>
</feature>
<feature type="transmembrane region" description="Helical" evidence="1">
    <location>
        <begin position="330"/>
        <end position="347"/>
    </location>
</feature>
<dbReference type="OrthoDB" id="136762at2"/>
<keyword evidence="1" id="KW-0812">Transmembrane</keyword>
<feature type="transmembrane region" description="Helical" evidence="1">
    <location>
        <begin position="353"/>
        <end position="372"/>
    </location>
</feature>
<feature type="transmembrane region" description="Helical" evidence="1">
    <location>
        <begin position="252"/>
        <end position="272"/>
    </location>
</feature>
<feature type="transmembrane region" description="Helical" evidence="1">
    <location>
        <begin position="201"/>
        <end position="217"/>
    </location>
</feature>
<gene>
    <name evidence="2" type="ORF">CJD36_013940</name>
</gene>
<accession>A0A2S7SX11</accession>
<keyword evidence="3" id="KW-1185">Reference proteome</keyword>
<evidence type="ECO:0000313" key="2">
    <source>
        <dbReference type="EMBL" id="PQJ11066.1"/>
    </source>
</evidence>
<keyword evidence="1" id="KW-0472">Membrane</keyword>
<name>A0A2S7SX11_9BACT</name>
<dbReference type="EMBL" id="PPSL01000003">
    <property type="protein sequence ID" value="PQJ11066.1"/>
    <property type="molecule type" value="Genomic_DNA"/>
</dbReference>
<feature type="transmembrane region" description="Helical" evidence="1">
    <location>
        <begin position="89"/>
        <end position="110"/>
    </location>
</feature>
<evidence type="ECO:0000313" key="3">
    <source>
        <dbReference type="Proteomes" id="UP000239872"/>
    </source>
</evidence>
<evidence type="ECO:0000256" key="1">
    <source>
        <dbReference type="SAM" id="Phobius"/>
    </source>
</evidence>
<protein>
    <submittedName>
        <fullName evidence="2">Uncharacterized protein</fullName>
    </submittedName>
</protein>
<dbReference type="RefSeq" id="WP_105039794.1">
    <property type="nucleotide sequence ID" value="NZ_PPSL01000003.1"/>
</dbReference>
<keyword evidence="1" id="KW-1133">Transmembrane helix</keyword>
<proteinExistence type="predicted"/>